<evidence type="ECO:0000313" key="1">
    <source>
        <dbReference type="EMBL" id="DAF90658.1"/>
    </source>
</evidence>
<dbReference type="EMBL" id="BK016033">
    <property type="protein sequence ID" value="DAF90658.1"/>
    <property type="molecule type" value="Genomic_DNA"/>
</dbReference>
<proteinExistence type="predicted"/>
<protein>
    <recommendedName>
        <fullName evidence="2">Oxaloacetate decarboxylase alpha chain</fullName>
    </recommendedName>
</protein>
<accession>A0A8S5U8B3</accession>
<sequence length="109" mass="11453">MSKVKTEILGPVISDFLKYEATPQTRVAVAADAGTKAGKFVEYPLRGKKLVALTDEADGKVIVQPLNCIIDLSKVADADVKAATTGKTLDALKKEGDAYGIVYQGTPAA</sequence>
<evidence type="ECO:0008006" key="2">
    <source>
        <dbReference type="Google" id="ProtNLM"/>
    </source>
</evidence>
<name>A0A8S5U8B3_9CAUD</name>
<organism evidence="1">
    <name type="scientific">Siphoviridae sp. ctwIM10</name>
    <dbReference type="NCBI Taxonomy" id="2825728"/>
    <lineage>
        <taxon>Viruses</taxon>
        <taxon>Duplodnaviria</taxon>
        <taxon>Heunggongvirae</taxon>
        <taxon>Uroviricota</taxon>
        <taxon>Caudoviricetes</taxon>
    </lineage>
</organism>
<reference evidence="1" key="1">
    <citation type="journal article" date="2021" name="Proc. Natl. Acad. Sci. U.S.A.">
        <title>A Catalog of Tens of Thousands of Viruses from Human Metagenomes Reveals Hidden Associations with Chronic Diseases.</title>
        <authorList>
            <person name="Tisza M.J."/>
            <person name="Buck C.B."/>
        </authorList>
    </citation>
    <scope>NUCLEOTIDE SEQUENCE</scope>
    <source>
        <strain evidence="1">CtwIM10</strain>
    </source>
</reference>